<protein>
    <recommendedName>
        <fullName evidence="1">Prolyl 4-hydroxylase alpha subunit Fe(2+) 2OG dioxygenase domain-containing protein</fullName>
    </recommendedName>
</protein>
<organism evidence="2 3">
    <name type="scientific">Fusarium solani</name>
    <name type="common">Filamentous fungus</name>
    <dbReference type="NCBI Taxonomy" id="169388"/>
    <lineage>
        <taxon>Eukaryota</taxon>
        <taxon>Fungi</taxon>
        <taxon>Dikarya</taxon>
        <taxon>Ascomycota</taxon>
        <taxon>Pezizomycotina</taxon>
        <taxon>Sordariomycetes</taxon>
        <taxon>Hypocreomycetidae</taxon>
        <taxon>Hypocreales</taxon>
        <taxon>Nectriaceae</taxon>
        <taxon>Fusarium</taxon>
        <taxon>Fusarium solani species complex</taxon>
    </lineage>
</organism>
<dbReference type="AlphaFoldDB" id="A0A9P9KPJ1"/>
<name>A0A9P9KPJ1_FUSSL</name>
<sequence length="992" mass="109737">MASEPMSGVKIEASDVKVEMRDCDATSYTISSDPSDLKDELLQAIENIQVDGTFASSSAVNRLSAGVFVHGVGDIATPLSEFQACQMIAKAHQAPYGKGSDTIVDTSVRNTWELDPSQFELRDPTWTAQVQVLCKQVAKTLGINGTIKAELYKMLIYEKGAMFKAHTDDSTEKIPGMFGTLVVCLPSTHQGGDVVLRHNGQAHVFRSSAYAQSCAFWYSDVSHEVLPVTSGYRWVLTYNLALDPAQPRPSASLLSQVNTQPLRQALNRWLAQDPATRENEYFYHVLDHDYTEASISLNALKAHDLVRVQALKEECSKLPVDVYLALLEKMETGSVEYCPDPYGRRSFYSGGYYSGYGGYIEDDEEEDEDGFHALDEVIESSHKVLTLVDLDGHTVTKGLELDEDDILQDDAFEDVDGREEYEGYMGNSGPMATHWYRLATVVIAPHDSLPSLFAGNGGSPSPVAHLARRCLLPQAPESLFVALDSILSETWNPTGTPGYRASLDAAAVQEVVRVALHRERYDLLDKTMALGPRKLEPGLWDWIKEWLSGGDINQRFKAIQKGQVSGVNSRITSAVLLGTDLSQRAEAITRLVPIPDQLSSIEPAALEWARETTRQCLENSATNVLGNVDGPSMVDLAFYFDDPSTFLSETVAPIITQHKGSLALAVSFLSRLMDKASDGKLPMESSLQVYRSIAKTMTASVDFTKAQSHVSLEHSAKKARYGCSQGQIRRELSVSASIRELSTLFRGLIKADTEADNLVASFVSKLTSDCPGIEAAELPHLWIPFLRKVDAALDYSTMSSDELSRYQKLFTTFLKAYLDKYVGREPVCNRSLIRPGVHCNCGDCERLNEFLVDRSREVGRFAVNKQRRAHLHQGLDSAHVDCTHTTERRGSPQTLVVTKTFKQIAQRLQSWTTRRTEATKELVRFDQDRLKKLLGDEYTAITNMDRILAAGSARQPLAETAQAAQAGSSRAPVVGEKRKWSEDIDVIDLTGE</sequence>
<evidence type="ECO:0000313" key="3">
    <source>
        <dbReference type="Proteomes" id="UP000736672"/>
    </source>
</evidence>
<gene>
    <name evidence="2" type="ORF">B0J15DRAFT_580908</name>
</gene>
<accession>A0A9P9KPJ1</accession>
<dbReference type="OrthoDB" id="27483at2759"/>
<dbReference type="PANTHER" id="PTHR33099:SF7">
    <property type="entry name" value="MYND-TYPE DOMAIN-CONTAINING PROTEIN"/>
    <property type="match status" value="1"/>
</dbReference>
<evidence type="ECO:0000259" key="1">
    <source>
        <dbReference type="Pfam" id="PF13640"/>
    </source>
</evidence>
<dbReference type="PANTHER" id="PTHR33099">
    <property type="entry name" value="FE2OG DIOXYGENASE DOMAIN-CONTAINING PROTEIN"/>
    <property type="match status" value="1"/>
</dbReference>
<proteinExistence type="predicted"/>
<reference evidence="2" key="1">
    <citation type="journal article" date="2021" name="Nat. Commun.">
        <title>Genetic determinants of endophytism in the Arabidopsis root mycobiome.</title>
        <authorList>
            <person name="Mesny F."/>
            <person name="Miyauchi S."/>
            <person name="Thiergart T."/>
            <person name="Pickel B."/>
            <person name="Atanasova L."/>
            <person name="Karlsson M."/>
            <person name="Huettel B."/>
            <person name="Barry K.W."/>
            <person name="Haridas S."/>
            <person name="Chen C."/>
            <person name="Bauer D."/>
            <person name="Andreopoulos W."/>
            <person name="Pangilinan J."/>
            <person name="LaButti K."/>
            <person name="Riley R."/>
            <person name="Lipzen A."/>
            <person name="Clum A."/>
            <person name="Drula E."/>
            <person name="Henrissat B."/>
            <person name="Kohler A."/>
            <person name="Grigoriev I.V."/>
            <person name="Martin F.M."/>
            <person name="Hacquard S."/>
        </authorList>
    </citation>
    <scope>NUCLEOTIDE SEQUENCE</scope>
    <source>
        <strain evidence="2">FSSC 5 MPI-SDFR-AT-0091</strain>
    </source>
</reference>
<dbReference type="InterPro" id="IPR044862">
    <property type="entry name" value="Pro_4_hyd_alph_FE2OG_OXY"/>
</dbReference>
<evidence type="ECO:0000313" key="2">
    <source>
        <dbReference type="EMBL" id="KAH7263969.1"/>
    </source>
</evidence>
<dbReference type="Gene3D" id="2.60.120.620">
    <property type="entry name" value="q2cbj1_9rhob like domain"/>
    <property type="match status" value="1"/>
</dbReference>
<keyword evidence="3" id="KW-1185">Reference proteome</keyword>
<feature type="domain" description="Prolyl 4-hydroxylase alpha subunit Fe(2+) 2OG dioxygenase" evidence="1">
    <location>
        <begin position="154"/>
        <end position="239"/>
    </location>
</feature>
<dbReference type="EMBL" id="JAGTJS010000007">
    <property type="protein sequence ID" value="KAH7263969.1"/>
    <property type="molecule type" value="Genomic_DNA"/>
</dbReference>
<dbReference type="Pfam" id="PF13640">
    <property type="entry name" value="2OG-FeII_Oxy_3"/>
    <property type="match status" value="1"/>
</dbReference>
<comment type="caution">
    <text evidence="2">The sequence shown here is derived from an EMBL/GenBank/DDBJ whole genome shotgun (WGS) entry which is preliminary data.</text>
</comment>
<dbReference type="Proteomes" id="UP000736672">
    <property type="component" value="Unassembled WGS sequence"/>
</dbReference>